<name>A0AAN7WDV8_9PEZI</name>
<dbReference type="InterPro" id="IPR029057">
    <property type="entry name" value="PRTase-like"/>
</dbReference>
<evidence type="ECO:0000256" key="9">
    <source>
        <dbReference type="ARBA" id="ARBA00023134"/>
    </source>
</evidence>
<proteinExistence type="inferred from homology"/>
<protein>
    <recommendedName>
        <fullName evidence="4">uracil phosphoribosyltransferase</fullName>
        <ecNumber evidence="4">2.4.2.9</ecNumber>
    </recommendedName>
</protein>
<dbReference type="InterPro" id="IPR000836">
    <property type="entry name" value="PRTase_dom"/>
</dbReference>
<keyword evidence="8" id="KW-0547">Nucleotide-binding</keyword>
<reference evidence="11" key="1">
    <citation type="submission" date="2023-08" db="EMBL/GenBank/DDBJ databases">
        <title>Black Yeasts Isolated from many extreme environments.</title>
        <authorList>
            <person name="Coleine C."/>
            <person name="Stajich J.E."/>
            <person name="Selbmann L."/>
        </authorList>
    </citation>
    <scope>NUCLEOTIDE SEQUENCE</scope>
    <source>
        <strain evidence="11">CCFEE 5810</strain>
    </source>
</reference>
<dbReference type="FunFam" id="3.40.50.2020:FF:000049">
    <property type="entry name" value="Putative uracil phosphoribosyltransferase urg2"/>
    <property type="match status" value="1"/>
</dbReference>
<dbReference type="Gene3D" id="3.40.50.2020">
    <property type="match status" value="1"/>
</dbReference>
<dbReference type="NCBIfam" id="NF001097">
    <property type="entry name" value="PRK00129.1"/>
    <property type="match status" value="1"/>
</dbReference>
<dbReference type="EMBL" id="JAVRQU010000004">
    <property type="protein sequence ID" value="KAK5704010.1"/>
    <property type="molecule type" value="Genomic_DNA"/>
</dbReference>
<comment type="similarity">
    <text evidence="3">Belongs to the UPRTase family.</text>
</comment>
<evidence type="ECO:0000256" key="7">
    <source>
        <dbReference type="ARBA" id="ARBA00022679"/>
    </source>
</evidence>
<evidence type="ECO:0000259" key="10">
    <source>
        <dbReference type="Pfam" id="PF14681"/>
    </source>
</evidence>
<dbReference type="PANTHER" id="PTHR32315">
    <property type="entry name" value="ADENINE PHOSPHORIBOSYLTRANSFERASE"/>
    <property type="match status" value="1"/>
</dbReference>
<keyword evidence="5" id="KW-0021">Allosteric enzyme</keyword>
<feature type="domain" description="Phosphoribosyltransferase" evidence="10">
    <location>
        <begin position="12"/>
        <end position="224"/>
    </location>
</feature>
<keyword evidence="9" id="KW-0342">GTP-binding</keyword>
<keyword evidence="6" id="KW-0328">Glycosyltransferase</keyword>
<dbReference type="GO" id="GO:0005525">
    <property type="term" value="F:GTP binding"/>
    <property type="evidence" value="ECO:0007669"/>
    <property type="project" value="UniProtKB-KW"/>
</dbReference>
<evidence type="ECO:0000256" key="4">
    <source>
        <dbReference type="ARBA" id="ARBA00011894"/>
    </source>
</evidence>
<dbReference type="Pfam" id="PF14681">
    <property type="entry name" value="UPRTase"/>
    <property type="match status" value="1"/>
</dbReference>
<comment type="cofactor">
    <cofactor evidence="1">
        <name>Mg(2+)</name>
        <dbReference type="ChEBI" id="CHEBI:18420"/>
    </cofactor>
</comment>
<dbReference type="Proteomes" id="UP001310594">
    <property type="component" value="Unassembled WGS sequence"/>
</dbReference>
<gene>
    <name evidence="11" type="ORF">LTR97_003023</name>
</gene>
<evidence type="ECO:0000256" key="6">
    <source>
        <dbReference type="ARBA" id="ARBA00022676"/>
    </source>
</evidence>
<dbReference type="PANTHER" id="PTHR32315:SF4">
    <property type="entry name" value="URACIL PHOSPHORIBOSYLTRANSFERASE, CHLOROPLASTIC"/>
    <property type="match status" value="1"/>
</dbReference>
<organism evidence="11 12">
    <name type="scientific">Elasticomyces elasticus</name>
    <dbReference type="NCBI Taxonomy" id="574655"/>
    <lineage>
        <taxon>Eukaryota</taxon>
        <taxon>Fungi</taxon>
        <taxon>Dikarya</taxon>
        <taxon>Ascomycota</taxon>
        <taxon>Pezizomycotina</taxon>
        <taxon>Dothideomycetes</taxon>
        <taxon>Dothideomycetidae</taxon>
        <taxon>Mycosphaerellales</taxon>
        <taxon>Teratosphaeriaceae</taxon>
        <taxon>Elasticomyces</taxon>
    </lineage>
</organism>
<dbReference type="GO" id="GO:0004845">
    <property type="term" value="F:uracil phosphoribosyltransferase activity"/>
    <property type="evidence" value="ECO:0007669"/>
    <property type="project" value="UniProtKB-EC"/>
</dbReference>
<evidence type="ECO:0000256" key="8">
    <source>
        <dbReference type="ARBA" id="ARBA00022741"/>
    </source>
</evidence>
<accession>A0AAN7WDV8</accession>
<evidence type="ECO:0000313" key="11">
    <source>
        <dbReference type="EMBL" id="KAK5704010.1"/>
    </source>
</evidence>
<dbReference type="EC" id="2.4.2.9" evidence="4"/>
<sequence>MASQNTNNIHISAHPCLRAKLSQLRSASTNAPDTKRLVHDISTIIACEALGDTLSTVETGTDESPLGYQYTTESISPSNISIVPILRSGLSMVDAVQTLLPSPVAVHHLGMYRDKATLSAVEYYNNLPQHSATDAAGQMDIAIIVDPIVATGSTLCAAIETLKDWGAPRIFCFVVLATEGGLKRAAEVWPEGVDIWVGGVDPETDEKGMIKPGLGDIGDRLFMTVGK</sequence>
<dbReference type="AlphaFoldDB" id="A0AAN7WDV8"/>
<comment type="caution">
    <text evidence="11">The sequence shown here is derived from an EMBL/GenBank/DDBJ whole genome shotgun (WGS) entry which is preliminary data.</text>
</comment>
<evidence type="ECO:0000256" key="2">
    <source>
        <dbReference type="ARBA" id="ARBA00005180"/>
    </source>
</evidence>
<dbReference type="InterPro" id="IPR050054">
    <property type="entry name" value="UPRTase/APRTase"/>
</dbReference>
<evidence type="ECO:0000313" key="12">
    <source>
        <dbReference type="Proteomes" id="UP001310594"/>
    </source>
</evidence>
<evidence type="ECO:0000256" key="5">
    <source>
        <dbReference type="ARBA" id="ARBA00022533"/>
    </source>
</evidence>
<comment type="pathway">
    <text evidence="2">Pyrimidine metabolism; UMP biosynthesis via salvage pathway; UMP from uracil: step 1/1.</text>
</comment>
<dbReference type="SUPFAM" id="SSF53271">
    <property type="entry name" value="PRTase-like"/>
    <property type="match status" value="1"/>
</dbReference>
<keyword evidence="7" id="KW-0808">Transferase</keyword>
<evidence type="ECO:0000256" key="1">
    <source>
        <dbReference type="ARBA" id="ARBA00001946"/>
    </source>
</evidence>
<dbReference type="CDD" id="cd06223">
    <property type="entry name" value="PRTases_typeI"/>
    <property type="match status" value="1"/>
</dbReference>
<evidence type="ECO:0000256" key="3">
    <source>
        <dbReference type="ARBA" id="ARBA00009516"/>
    </source>
</evidence>